<dbReference type="PROSITE" id="PS01124">
    <property type="entry name" value="HTH_ARAC_FAMILY_2"/>
    <property type="match status" value="1"/>
</dbReference>
<evidence type="ECO:0000256" key="3">
    <source>
        <dbReference type="ARBA" id="ARBA00023163"/>
    </source>
</evidence>
<sequence length="352" mass="39887">MSQITYPKEQTLYAHLPVTYPAIYLQIAEERGVSQAQVLAHAQLNPQLFAQTTGRVSSQDYEKLVTAVIALVGNNGLGLEVGARQPLTAHGSLGYALMSAATIADAMYILQRFWHVRGRGVNLRYIDDPHCVVFSIYCQYPMPPEVEKVLLEAVLSGIYYGLKFLLAGENLDAELHFAMPEPDYLTQVSHLALPTLCYEQAVTQLRVPKAVLHYPIKTANPEALTLAIAQCERELALLPTMQQDMVMIVKNLLQHHTQGYLTPEQIAERLHLSERSLRRHLQHQGTSYQQLVEAARQRDAQQLLRQTQADIQQIAQRLGYNNPANFTRAFKQWTGQTPTEFRARLRRMLHHD</sequence>
<dbReference type="AlphaFoldDB" id="A0A2T5J2I6"/>
<dbReference type="PANTHER" id="PTHR47894:SF1">
    <property type="entry name" value="HTH-TYPE TRANSCRIPTIONAL REGULATOR VQSM"/>
    <property type="match status" value="1"/>
</dbReference>
<reference evidence="5 6" key="1">
    <citation type="submission" date="2018-04" db="EMBL/GenBank/DDBJ databases">
        <title>Genomic Encyclopedia of Archaeal and Bacterial Type Strains, Phase II (KMG-II): from individual species to whole genera.</title>
        <authorList>
            <person name="Goeker M."/>
        </authorList>
    </citation>
    <scope>NUCLEOTIDE SEQUENCE [LARGE SCALE GENOMIC DNA]</scope>
    <source>
        <strain evidence="5 6">DSM 5822</strain>
    </source>
</reference>
<comment type="caution">
    <text evidence="5">The sequence shown here is derived from an EMBL/GenBank/DDBJ whole genome shotgun (WGS) entry which is preliminary data.</text>
</comment>
<keyword evidence="1" id="KW-0805">Transcription regulation</keyword>
<dbReference type="PRINTS" id="PR00032">
    <property type="entry name" value="HTHARAC"/>
</dbReference>
<dbReference type="Pfam" id="PF12833">
    <property type="entry name" value="HTH_18"/>
    <property type="match status" value="1"/>
</dbReference>
<evidence type="ECO:0000313" key="6">
    <source>
        <dbReference type="Proteomes" id="UP000244223"/>
    </source>
</evidence>
<dbReference type="GO" id="GO:0003700">
    <property type="term" value="F:DNA-binding transcription factor activity"/>
    <property type="evidence" value="ECO:0007669"/>
    <property type="project" value="InterPro"/>
</dbReference>
<proteinExistence type="predicted"/>
<dbReference type="InterPro" id="IPR009057">
    <property type="entry name" value="Homeodomain-like_sf"/>
</dbReference>
<dbReference type="PANTHER" id="PTHR47894">
    <property type="entry name" value="HTH-TYPE TRANSCRIPTIONAL REGULATOR GADX"/>
    <property type="match status" value="1"/>
</dbReference>
<evidence type="ECO:0000259" key="4">
    <source>
        <dbReference type="PROSITE" id="PS01124"/>
    </source>
</evidence>
<feature type="domain" description="HTH araC/xylS-type" evidence="4">
    <location>
        <begin position="243"/>
        <end position="344"/>
    </location>
</feature>
<protein>
    <submittedName>
        <fullName evidence="5">AraC family transcriptional regulator</fullName>
    </submittedName>
</protein>
<dbReference type="EMBL" id="QAON01000002">
    <property type="protein sequence ID" value="PTQ90740.1"/>
    <property type="molecule type" value="Genomic_DNA"/>
</dbReference>
<name>A0A2T5J2I6_9GAMM</name>
<dbReference type="SUPFAM" id="SSF46689">
    <property type="entry name" value="Homeodomain-like"/>
    <property type="match status" value="1"/>
</dbReference>
<dbReference type="Proteomes" id="UP000244223">
    <property type="component" value="Unassembled WGS sequence"/>
</dbReference>
<evidence type="ECO:0000313" key="5">
    <source>
        <dbReference type="EMBL" id="PTQ90740.1"/>
    </source>
</evidence>
<keyword evidence="2" id="KW-0238">DNA-binding</keyword>
<dbReference type="GO" id="GO:0000976">
    <property type="term" value="F:transcription cis-regulatory region binding"/>
    <property type="evidence" value="ECO:0007669"/>
    <property type="project" value="TreeGrafter"/>
</dbReference>
<accession>A0A2T5J2I6</accession>
<gene>
    <name evidence="5" type="ORF">C8N29_102140</name>
</gene>
<dbReference type="Gene3D" id="1.10.10.60">
    <property type="entry name" value="Homeodomain-like"/>
    <property type="match status" value="1"/>
</dbReference>
<dbReference type="SMART" id="SM00342">
    <property type="entry name" value="HTH_ARAC"/>
    <property type="match status" value="1"/>
</dbReference>
<dbReference type="Pfam" id="PF12625">
    <property type="entry name" value="Arabinose_bd"/>
    <property type="match status" value="1"/>
</dbReference>
<keyword evidence="3" id="KW-0804">Transcription</keyword>
<dbReference type="InterPro" id="IPR018060">
    <property type="entry name" value="HTH_AraC"/>
</dbReference>
<dbReference type="InterPro" id="IPR032687">
    <property type="entry name" value="AraC-type_N"/>
</dbReference>
<dbReference type="GO" id="GO:0005829">
    <property type="term" value="C:cytosol"/>
    <property type="evidence" value="ECO:0007669"/>
    <property type="project" value="TreeGrafter"/>
</dbReference>
<dbReference type="OrthoDB" id="9759232at2"/>
<dbReference type="RefSeq" id="WP_107864582.1">
    <property type="nucleotide sequence ID" value="NZ_QAON01000002.1"/>
</dbReference>
<evidence type="ECO:0000256" key="1">
    <source>
        <dbReference type="ARBA" id="ARBA00023015"/>
    </source>
</evidence>
<evidence type="ECO:0000256" key="2">
    <source>
        <dbReference type="ARBA" id="ARBA00023125"/>
    </source>
</evidence>
<organism evidence="5 6">
    <name type="scientific">Agitococcus lubricus</name>
    <dbReference type="NCBI Taxonomy" id="1077255"/>
    <lineage>
        <taxon>Bacteria</taxon>
        <taxon>Pseudomonadati</taxon>
        <taxon>Pseudomonadota</taxon>
        <taxon>Gammaproteobacteria</taxon>
        <taxon>Moraxellales</taxon>
        <taxon>Moraxellaceae</taxon>
        <taxon>Agitococcus</taxon>
    </lineage>
</organism>
<keyword evidence="6" id="KW-1185">Reference proteome</keyword>
<dbReference type="InterPro" id="IPR020449">
    <property type="entry name" value="Tscrpt_reg_AraC-type_HTH"/>
</dbReference>